<keyword evidence="6" id="KW-1185">Reference proteome</keyword>
<protein>
    <submittedName>
        <fullName evidence="5">VRR-NUC domain-containing protein</fullName>
    </submittedName>
</protein>
<sequence>MTMHAISLRDPRPVSEESIQRAVIQHLKLTAAPGVVYFHCPNGEARSKATGARLKAMGVRRGVADICLVLPSGRSAFLELKSAKGRPSDEQKAFAADVSKSGALYAVAASIDQALQILIEWGALNARKEAA</sequence>
<evidence type="ECO:0000313" key="6">
    <source>
        <dbReference type="Proteomes" id="UP001596150"/>
    </source>
</evidence>
<reference evidence="6" key="1">
    <citation type="journal article" date="2019" name="Int. J. Syst. Evol. Microbiol.">
        <title>The Global Catalogue of Microorganisms (GCM) 10K type strain sequencing project: providing services to taxonomists for standard genome sequencing and annotation.</title>
        <authorList>
            <consortium name="The Broad Institute Genomics Platform"/>
            <consortium name="The Broad Institute Genome Sequencing Center for Infectious Disease"/>
            <person name="Wu L."/>
            <person name="Ma J."/>
        </authorList>
    </citation>
    <scope>NUCLEOTIDE SEQUENCE [LARGE SCALE GENOMIC DNA]</scope>
    <source>
        <strain evidence="6">KACC 12633</strain>
    </source>
</reference>
<dbReference type="Pfam" id="PF08774">
    <property type="entry name" value="VRR_NUC"/>
    <property type="match status" value="1"/>
</dbReference>
<feature type="domain" description="VRR-NUC" evidence="4">
    <location>
        <begin position="14"/>
        <end position="112"/>
    </location>
</feature>
<dbReference type="InterPro" id="IPR014883">
    <property type="entry name" value="VRR_NUC"/>
</dbReference>
<name>A0ABW0Q324_9HYPH</name>
<dbReference type="InterPro" id="IPR011856">
    <property type="entry name" value="tRNA_endonuc-like_dom_sf"/>
</dbReference>
<dbReference type="SMART" id="SM00990">
    <property type="entry name" value="VRR_NUC"/>
    <property type="match status" value="1"/>
</dbReference>
<evidence type="ECO:0000256" key="3">
    <source>
        <dbReference type="ARBA" id="ARBA00022801"/>
    </source>
</evidence>
<organism evidence="5 6">
    <name type="scientific">Kaistia terrae</name>
    <dbReference type="NCBI Taxonomy" id="537017"/>
    <lineage>
        <taxon>Bacteria</taxon>
        <taxon>Pseudomonadati</taxon>
        <taxon>Pseudomonadota</taxon>
        <taxon>Alphaproteobacteria</taxon>
        <taxon>Hyphomicrobiales</taxon>
        <taxon>Kaistiaceae</taxon>
        <taxon>Kaistia</taxon>
    </lineage>
</organism>
<evidence type="ECO:0000256" key="2">
    <source>
        <dbReference type="ARBA" id="ARBA00022722"/>
    </source>
</evidence>
<accession>A0ABW0Q324</accession>
<dbReference type="Gene3D" id="3.40.1350.10">
    <property type="match status" value="1"/>
</dbReference>
<evidence type="ECO:0000313" key="5">
    <source>
        <dbReference type="EMBL" id="MFC5518980.1"/>
    </source>
</evidence>
<evidence type="ECO:0000256" key="1">
    <source>
        <dbReference type="ARBA" id="ARBA00001946"/>
    </source>
</evidence>
<comment type="cofactor">
    <cofactor evidence="1">
        <name>Mg(2+)</name>
        <dbReference type="ChEBI" id="CHEBI:18420"/>
    </cofactor>
</comment>
<gene>
    <name evidence="5" type="ORF">ACFPP9_24670</name>
</gene>
<comment type="caution">
    <text evidence="5">The sequence shown here is derived from an EMBL/GenBank/DDBJ whole genome shotgun (WGS) entry which is preliminary data.</text>
</comment>
<dbReference type="EMBL" id="JBHSML010000031">
    <property type="protein sequence ID" value="MFC5518980.1"/>
    <property type="molecule type" value="Genomic_DNA"/>
</dbReference>
<evidence type="ECO:0000259" key="4">
    <source>
        <dbReference type="SMART" id="SM00990"/>
    </source>
</evidence>
<keyword evidence="3" id="KW-0378">Hydrolase</keyword>
<dbReference type="Proteomes" id="UP001596150">
    <property type="component" value="Unassembled WGS sequence"/>
</dbReference>
<proteinExistence type="predicted"/>
<dbReference type="RefSeq" id="WP_266346271.1">
    <property type="nucleotide sequence ID" value="NZ_JAPKNH010000015.1"/>
</dbReference>
<keyword evidence="2" id="KW-0540">Nuclease</keyword>